<dbReference type="AlphaFoldDB" id="A0A173TZ02"/>
<comment type="subcellular location">
    <subcellularLocation>
        <location evidence="1">Cell membrane</location>
        <topology evidence="1">Multi-pass membrane protein</topology>
    </subcellularLocation>
</comment>
<evidence type="ECO:0000256" key="3">
    <source>
        <dbReference type="ARBA" id="ARBA00022519"/>
    </source>
</evidence>
<evidence type="ECO:0000256" key="5">
    <source>
        <dbReference type="ARBA" id="ARBA00022989"/>
    </source>
</evidence>
<name>A0A173TZ02_9FIRM</name>
<dbReference type="InterPro" id="IPR050539">
    <property type="entry name" value="ThrE_Dicarb/AminoAcid_Exp"/>
</dbReference>
<dbReference type="Pfam" id="PF12821">
    <property type="entry name" value="ThrE_2"/>
    <property type="match status" value="1"/>
</dbReference>
<keyword evidence="3" id="KW-0997">Cell inner membrane</keyword>
<dbReference type="Proteomes" id="UP000487649">
    <property type="component" value="Unassembled WGS sequence"/>
</dbReference>
<evidence type="ECO:0000256" key="2">
    <source>
        <dbReference type="ARBA" id="ARBA00022475"/>
    </source>
</evidence>
<dbReference type="EMBL" id="WMQE01000006">
    <property type="protein sequence ID" value="MTK20569.1"/>
    <property type="molecule type" value="Genomic_DNA"/>
</dbReference>
<evidence type="ECO:0000313" key="9">
    <source>
        <dbReference type="Proteomes" id="UP000487649"/>
    </source>
</evidence>
<dbReference type="RefSeq" id="WP_006784680.1">
    <property type="nucleotide sequence ID" value="NZ_CABJBH010000008.1"/>
</dbReference>
<evidence type="ECO:0000256" key="6">
    <source>
        <dbReference type="ARBA" id="ARBA00023136"/>
    </source>
</evidence>
<protein>
    <submittedName>
        <fullName evidence="8">Threonine/serine exporter</fullName>
    </submittedName>
</protein>
<dbReference type="GO" id="GO:0005886">
    <property type="term" value="C:plasma membrane"/>
    <property type="evidence" value="ECO:0007669"/>
    <property type="project" value="UniProtKB-SubCell"/>
</dbReference>
<evidence type="ECO:0000313" key="8">
    <source>
        <dbReference type="EMBL" id="MTK20569.1"/>
    </source>
</evidence>
<comment type="caution">
    <text evidence="8">The sequence shown here is derived from an EMBL/GenBank/DDBJ whole genome shotgun (WGS) entry which is preliminary data.</text>
</comment>
<evidence type="ECO:0000256" key="7">
    <source>
        <dbReference type="ARBA" id="ARBA00034125"/>
    </source>
</evidence>
<accession>A0A173TZ02</accession>
<evidence type="ECO:0000256" key="4">
    <source>
        <dbReference type="ARBA" id="ARBA00022692"/>
    </source>
</evidence>
<dbReference type="PANTHER" id="PTHR34390:SF1">
    <property type="entry name" value="SUCCINATE TRANSPORTER SUBUNIT YJJB-RELATED"/>
    <property type="match status" value="1"/>
</dbReference>
<dbReference type="OrthoDB" id="9810047at2"/>
<organism evidence="8 9">
    <name type="scientific">Turicibacter sanguinis</name>
    <dbReference type="NCBI Taxonomy" id="154288"/>
    <lineage>
        <taxon>Bacteria</taxon>
        <taxon>Bacillati</taxon>
        <taxon>Bacillota</taxon>
        <taxon>Erysipelotrichia</taxon>
        <taxon>Erysipelotrichales</taxon>
        <taxon>Turicibacteraceae</taxon>
        <taxon>Turicibacter</taxon>
    </lineage>
</organism>
<dbReference type="GeneID" id="60059760"/>
<gene>
    <name evidence="8" type="ORF">GMA92_03845</name>
</gene>
<keyword evidence="2" id="KW-1003">Cell membrane</keyword>
<evidence type="ECO:0000256" key="1">
    <source>
        <dbReference type="ARBA" id="ARBA00004651"/>
    </source>
</evidence>
<comment type="similarity">
    <text evidence="7">Belongs to the ThrE exporter (TC 2.A.79) family.</text>
</comment>
<dbReference type="GO" id="GO:0015744">
    <property type="term" value="P:succinate transport"/>
    <property type="evidence" value="ECO:0007669"/>
    <property type="project" value="TreeGrafter"/>
</dbReference>
<proteinExistence type="inferred from homology"/>
<keyword evidence="4" id="KW-0812">Transmembrane</keyword>
<keyword evidence="5" id="KW-1133">Transmembrane helix</keyword>
<dbReference type="PANTHER" id="PTHR34390">
    <property type="entry name" value="UPF0442 PROTEIN YJJB-RELATED"/>
    <property type="match status" value="1"/>
</dbReference>
<reference evidence="8 9" key="1">
    <citation type="journal article" date="2019" name="Nat. Med.">
        <title>A library of human gut bacterial isolates paired with longitudinal multiomics data enables mechanistic microbiome research.</title>
        <authorList>
            <person name="Poyet M."/>
            <person name="Groussin M."/>
            <person name="Gibbons S.M."/>
            <person name="Avila-Pacheco J."/>
            <person name="Jiang X."/>
            <person name="Kearney S.M."/>
            <person name="Perrotta A.R."/>
            <person name="Berdy B."/>
            <person name="Zhao S."/>
            <person name="Lieberman T.D."/>
            <person name="Swanson P.K."/>
            <person name="Smith M."/>
            <person name="Roesemann S."/>
            <person name="Alexander J.E."/>
            <person name="Rich S.A."/>
            <person name="Livny J."/>
            <person name="Vlamakis H."/>
            <person name="Clish C."/>
            <person name="Bullock K."/>
            <person name="Deik A."/>
            <person name="Scott J."/>
            <person name="Pierce K.A."/>
            <person name="Xavier R.J."/>
            <person name="Alm E.J."/>
        </authorList>
    </citation>
    <scope>NUCLEOTIDE SEQUENCE [LARGE SCALE GENOMIC DNA]</scope>
    <source>
        <strain evidence="8 9">BIOML-A198</strain>
    </source>
</reference>
<keyword evidence="6" id="KW-0472">Membrane</keyword>
<dbReference type="InterPro" id="IPR024528">
    <property type="entry name" value="ThrE_2"/>
</dbReference>
<sequence length="148" mass="16669">MKENMILIISATIESLGFALLFRVRKDRLIYGTIGGMVTITIYLWLFSIHQDAFLSNLIAGIFATAYSEIFARVLKSPAIVFLVPSVIPLVPGGSLYYAMRAFILNDEPEFSSHLHNTFSTGIGIAVSIILVSIFFYYLKSLRKKFKY</sequence>